<dbReference type="AlphaFoldDB" id="A0A8D2NLB7"/>
<evidence type="ECO:0000313" key="6">
    <source>
        <dbReference type="Ensembl" id="ENSZLMP00000001786.1"/>
    </source>
</evidence>
<evidence type="ECO:0000256" key="4">
    <source>
        <dbReference type="SAM" id="MobiDB-lite"/>
    </source>
</evidence>
<evidence type="ECO:0000256" key="3">
    <source>
        <dbReference type="ARBA" id="ARBA00043265"/>
    </source>
</evidence>
<keyword evidence="7" id="KW-1185">Reference proteome</keyword>
<dbReference type="PROSITE" id="PS50835">
    <property type="entry name" value="IG_LIKE"/>
    <property type="match status" value="1"/>
</dbReference>
<feature type="domain" description="Ig-like" evidence="5">
    <location>
        <begin position="1"/>
        <end position="84"/>
    </location>
</feature>
<evidence type="ECO:0000256" key="2">
    <source>
        <dbReference type="ARBA" id="ARBA00023130"/>
    </source>
</evidence>
<evidence type="ECO:0000313" key="7">
    <source>
        <dbReference type="Proteomes" id="UP000694401"/>
    </source>
</evidence>
<dbReference type="InterPro" id="IPR050199">
    <property type="entry name" value="IgHV"/>
</dbReference>
<dbReference type="Proteomes" id="UP000694401">
    <property type="component" value="Unassembled WGS sequence"/>
</dbReference>
<reference evidence="6" key="2">
    <citation type="submission" date="2025-09" db="UniProtKB">
        <authorList>
            <consortium name="Ensembl"/>
        </authorList>
    </citation>
    <scope>IDENTIFICATION</scope>
</reference>
<dbReference type="PANTHER" id="PTHR23266">
    <property type="entry name" value="IMMUNOGLOBULIN HEAVY CHAIN"/>
    <property type="match status" value="1"/>
</dbReference>
<dbReference type="GO" id="GO:0002250">
    <property type="term" value="P:adaptive immune response"/>
    <property type="evidence" value="ECO:0007669"/>
    <property type="project" value="UniProtKB-KW"/>
</dbReference>
<dbReference type="InterPro" id="IPR007110">
    <property type="entry name" value="Ig-like_dom"/>
</dbReference>
<keyword evidence="2" id="KW-1064">Adaptive immunity</keyword>
<reference evidence="6" key="1">
    <citation type="submission" date="2025-08" db="UniProtKB">
        <authorList>
            <consortium name="Ensembl"/>
        </authorList>
    </citation>
    <scope>IDENTIFICATION</scope>
</reference>
<dbReference type="InterPro" id="IPR013106">
    <property type="entry name" value="Ig_V-set"/>
</dbReference>
<name>A0A8D2NLB7_ZOSLA</name>
<sequence>DPGGSLTLLCRGSGFSFGNYQMQWIRQRPGQGLEWLAEITFNGSYTGYASSVKGRFTISRDNGQSSVTLTMNNLQDEDSGSYFCARAADGYSHVADAGSGCWVVTWGFGPILVTVFSVSPKPKLLSQISAPDPVPDFLSPFLLIILLDPKSSPGFSVGSQHWGLWAVSTVTNKCTSSTAAATTINTFGAEIGAGILVLEVVHGQCHRALPVAPGDRESALERWRVVGVTTITPDPRDPFQLLPGSLSNPVHCKIPEIKPRSVTGQSDGPPRGLLGPPGLQQGHGRPEPCGKKGRWGWEKINH</sequence>
<dbReference type="Ensembl" id="ENSZLMT00000001861.1">
    <property type="protein sequence ID" value="ENSZLMP00000001786.1"/>
    <property type="gene ID" value="ENSZLMG00000001363.1"/>
</dbReference>
<dbReference type="SMART" id="SM00406">
    <property type="entry name" value="IGv"/>
    <property type="match status" value="1"/>
</dbReference>
<dbReference type="SUPFAM" id="SSF48726">
    <property type="entry name" value="Immunoglobulin"/>
    <property type="match status" value="1"/>
</dbReference>
<keyword evidence="1" id="KW-0391">Immunity</keyword>
<dbReference type="GO" id="GO:0005576">
    <property type="term" value="C:extracellular region"/>
    <property type="evidence" value="ECO:0007669"/>
    <property type="project" value="UniProtKB-ARBA"/>
</dbReference>
<organism evidence="6 7">
    <name type="scientific">Zosterops lateralis melanops</name>
    <dbReference type="NCBI Taxonomy" id="1220523"/>
    <lineage>
        <taxon>Eukaryota</taxon>
        <taxon>Metazoa</taxon>
        <taxon>Chordata</taxon>
        <taxon>Craniata</taxon>
        <taxon>Vertebrata</taxon>
        <taxon>Euteleostomi</taxon>
        <taxon>Archelosauria</taxon>
        <taxon>Archosauria</taxon>
        <taxon>Dinosauria</taxon>
        <taxon>Saurischia</taxon>
        <taxon>Theropoda</taxon>
        <taxon>Coelurosauria</taxon>
        <taxon>Aves</taxon>
        <taxon>Neognathae</taxon>
        <taxon>Neoaves</taxon>
        <taxon>Telluraves</taxon>
        <taxon>Australaves</taxon>
        <taxon>Passeriformes</taxon>
        <taxon>Sylvioidea</taxon>
        <taxon>Zosteropidae</taxon>
        <taxon>Zosterops</taxon>
    </lineage>
</organism>
<feature type="compositionally biased region" description="Low complexity" evidence="4">
    <location>
        <begin position="268"/>
        <end position="283"/>
    </location>
</feature>
<dbReference type="Pfam" id="PF07686">
    <property type="entry name" value="V-set"/>
    <property type="match status" value="1"/>
</dbReference>
<dbReference type="Gene3D" id="2.60.40.10">
    <property type="entry name" value="Immunoglobulins"/>
    <property type="match status" value="1"/>
</dbReference>
<evidence type="ECO:0000259" key="5">
    <source>
        <dbReference type="PROSITE" id="PS50835"/>
    </source>
</evidence>
<evidence type="ECO:0000256" key="1">
    <source>
        <dbReference type="ARBA" id="ARBA00022859"/>
    </source>
</evidence>
<dbReference type="SMART" id="SM00409">
    <property type="entry name" value="IG"/>
    <property type="match status" value="1"/>
</dbReference>
<dbReference type="InterPro" id="IPR003599">
    <property type="entry name" value="Ig_sub"/>
</dbReference>
<dbReference type="InterPro" id="IPR013783">
    <property type="entry name" value="Ig-like_fold"/>
</dbReference>
<dbReference type="InterPro" id="IPR036179">
    <property type="entry name" value="Ig-like_dom_sf"/>
</dbReference>
<accession>A0A8D2NLB7</accession>
<feature type="region of interest" description="Disordered" evidence="4">
    <location>
        <begin position="256"/>
        <end position="302"/>
    </location>
</feature>
<keyword evidence="3" id="KW-1280">Immunoglobulin</keyword>
<dbReference type="GO" id="GO:0019814">
    <property type="term" value="C:immunoglobulin complex"/>
    <property type="evidence" value="ECO:0007669"/>
    <property type="project" value="UniProtKB-KW"/>
</dbReference>
<protein>
    <recommendedName>
        <fullName evidence="5">Ig-like domain-containing protein</fullName>
    </recommendedName>
</protein>
<feature type="compositionally biased region" description="Basic and acidic residues" evidence="4">
    <location>
        <begin position="284"/>
        <end position="302"/>
    </location>
</feature>
<proteinExistence type="predicted"/>